<feature type="transmembrane region" description="Helical" evidence="6">
    <location>
        <begin position="6"/>
        <end position="23"/>
    </location>
</feature>
<feature type="region of interest" description="Disordered" evidence="5">
    <location>
        <begin position="1114"/>
        <end position="1177"/>
    </location>
</feature>
<feature type="compositionally biased region" description="Low complexity" evidence="5">
    <location>
        <begin position="1202"/>
        <end position="1220"/>
    </location>
</feature>
<evidence type="ECO:0000256" key="5">
    <source>
        <dbReference type="SAM" id="MobiDB-lite"/>
    </source>
</evidence>
<feature type="compositionally biased region" description="Basic and acidic residues" evidence="5">
    <location>
        <begin position="401"/>
        <end position="414"/>
    </location>
</feature>
<feature type="region of interest" description="Disordered" evidence="5">
    <location>
        <begin position="230"/>
        <end position="342"/>
    </location>
</feature>
<feature type="compositionally biased region" description="Low complexity" evidence="5">
    <location>
        <begin position="779"/>
        <end position="792"/>
    </location>
</feature>
<comment type="caution">
    <text evidence="7">The sequence shown here is derived from an EMBL/GenBank/DDBJ whole genome shotgun (WGS) entry which is preliminary data.</text>
</comment>
<feature type="region of interest" description="Disordered" evidence="5">
    <location>
        <begin position="1057"/>
        <end position="1102"/>
    </location>
</feature>
<evidence type="ECO:0000313" key="7">
    <source>
        <dbReference type="EMBL" id="KAG0279695.1"/>
    </source>
</evidence>
<feature type="compositionally biased region" description="Basic and acidic residues" evidence="5">
    <location>
        <begin position="479"/>
        <end position="489"/>
    </location>
</feature>
<feature type="transmembrane region" description="Helical" evidence="6">
    <location>
        <begin position="127"/>
        <end position="149"/>
    </location>
</feature>
<keyword evidence="4 6" id="KW-0472">Membrane</keyword>
<feature type="compositionally biased region" description="Basic and acidic residues" evidence="5">
    <location>
        <begin position="1276"/>
        <end position="1289"/>
    </location>
</feature>
<dbReference type="Pfam" id="PF03619">
    <property type="entry name" value="Solute_trans_a"/>
    <property type="match status" value="1"/>
</dbReference>
<accession>A0AAD4DJB0</accession>
<evidence type="ECO:0000256" key="3">
    <source>
        <dbReference type="ARBA" id="ARBA00022989"/>
    </source>
</evidence>
<name>A0AAD4DJB0_9FUNG</name>
<feature type="region of interest" description="Disordered" evidence="5">
    <location>
        <begin position="905"/>
        <end position="941"/>
    </location>
</feature>
<feature type="compositionally biased region" description="Basic and acidic residues" evidence="5">
    <location>
        <begin position="454"/>
        <end position="468"/>
    </location>
</feature>
<reference evidence="7" key="1">
    <citation type="journal article" date="2020" name="Fungal Divers.">
        <title>Resolving the Mortierellaceae phylogeny through synthesis of multi-gene phylogenetics and phylogenomics.</title>
        <authorList>
            <person name="Vandepol N."/>
            <person name="Liber J."/>
            <person name="Desiro A."/>
            <person name="Na H."/>
            <person name="Kennedy M."/>
            <person name="Barry K."/>
            <person name="Grigoriev I.V."/>
            <person name="Miller A.N."/>
            <person name="O'Donnell K."/>
            <person name="Stajich J.E."/>
            <person name="Bonito G."/>
        </authorList>
    </citation>
    <scope>NUCLEOTIDE SEQUENCE</scope>
    <source>
        <strain evidence="7">NRRL 28262</strain>
    </source>
</reference>
<dbReference type="PANTHER" id="PTHR23423">
    <property type="entry name" value="ORGANIC SOLUTE TRANSPORTER-RELATED"/>
    <property type="match status" value="1"/>
</dbReference>
<feature type="compositionally biased region" description="Gly residues" evidence="5">
    <location>
        <begin position="726"/>
        <end position="740"/>
    </location>
</feature>
<feature type="transmembrane region" description="Helical" evidence="6">
    <location>
        <begin position="92"/>
        <end position="115"/>
    </location>
</feature>
<evidence type="ECO:0008006" key="9">
    <source>
        <dbReference type="Google" id="ProtNLM"/>
    </source>
</evidence>
<evidence type="ECO:0000256" key="4">
    <source>
        <dbReference type="ARBA" id="ARBA00023136"/>
    </source>
</evidence>
<feature type="region of interest" description="Disordered" evidence="5">
    <location>
        <begin position="1202"/>
        <end position="1328"/>
    </location>
</feature>
<protein>
    <recommendedName>
        <fullName evidence="9">DUF300-domain-containing protein</fullName>
    </recommendedName>
</protein>
<feature type="compositionally biased region" description="Basic and acidic residues" evidence="5">
    <location>
        <begin position="1297"/>
        <end position="1316"/>
    </location>
</feature>
<dbReference type="Proteomes" id="UP001194580">
    <property type="component" value="Unassembled WGS sequence"/>
</dbReference>
<feature type="region of interest" description="Disordered" evidence="5">
    <location>
        <begin position="1387"/>
        <end position="1429"/>
    </location>
</feature>
<dbReference type="EMBL" id="JAAAIL010000109">
    <property type="protein sequence ID" value="KAG0279695.1"/>
    <property type="molecule type" value="Genomic_DNA"/>
</dbReference>
<feature type="transmembrane region" description="Helical" evidence="6">
    <location>
        <begin position="193"/>
        <end position="214"/>
    </location>
</feature>
<feature type="transmembrane region" description="Helical" evidence="6">
    <location>
        <begin position="30"/>
        <end position="49"/>
    </location>
</feature>
<evidence type="ECO:0000256" key="6">
    <source>
        <dbReference type="SAM" id="Phobius"/>
    </source>
</evidence>
<feature type="region of interest" description="Disordered" evidence="5">
    <location>
        <begin position="711"/>
        <end position="811"/>
    </location>
</feature>
<sequence length="1456" mass="165020">MLLMVPIYAITSWFSFVYVREAIYYETIRVFYEAFVIASFLILLLQYLGDSLEDQKRALKRHKKTERWFFPMCCLKYNPSRPHFLQYMKWGILQYVPLNIIGSLLTVILETQGTYCESSWNPKFGHVWILFINFTSVTLATYFLIMFYFTIRTDLKEYEPFYKFLAIKLSLVVEGFVYYGYIKASKYWSTGDISIGINALLIDFEMVVFALIHLKAFSYKPYVPKIPNPDLPQPLLSPDGDRDNNSNSNNNNDQSLASLSDGTLPTATGGRAQSQQQQRRQAGGPKRKPAPTAAAGTAAATSMPIDSSSRNNNKSSSGKKGDKKKSKKDKRDEGPPEKIMDFTQKTPIWRGILDSFNPLDTIRELSYGCKYMYKWLRGIPVDKDSRRLLDLEVAFGRVRPEVPYKPTKEELEKEKKKKKKEKQRKKKKGQESDEDGSSSNDEDEDEDDDDSDDNNDKDLEKGTRKDNDYDSDDGDADDNTEKDRRRYDTDGGEGTGAGQGPVSRYRQFQDNNKPGGRGGGRRTDAAYDMGEGAGTELYGRSTVARKPVKAAKTAANPILPHLERDPSIKLEKADAARTERATLPDIQLEPVQRKIALSGLYVDLPLSAVGGNVGSPSSSVGSPISMQYRHDHHHYDQYQSPYDMQESRLRGVGRGDEGGRDWDYERRQRPRDHRVEIGQEPSSSRFDHRDRDLERAAATASYVLPAPVVPKSPEPLLPNTNAVGTSRGGGVGEGVSGGGSVPVDVDAPPRGGLTRLANDNFVSKGNPYQYDREFDEDNGNSNNNNNNNNRKNNGGKGFTRDPPPPTANDPRIAALSYYGQQQHQGAAAHLRGDSADTSVLTISTNTDSIAAGERVGGREGFYHHREASRSDPELSHYGHDHEHYLERMHYLEEQNRQAQYYLQLQQQQLQREERRRSQFPLSDHPEPSYSSTSASAAPPVPVHIPSSVDAPLIAPDRTSVFIQGEDSDLLPREMRKGMRRGEGESTLPSLLPAPAAAAPVDNQVPDPGKVIDAAAAAAEQQEQKVPQVVQEDPIVVEYNLLQHRQKLQEQQRTQQELQYQEQQQRRHLQQQQQGRDSQQRATMDPPQPPHPHPPPTAAARQQRQLLLPHRRNSIESLDSDSSGGGFRVHDYGFRPTGGVGGGVSRVPRGRYQQAYRYPMPLPQPVPPAQLYQFPQDRDLYDRQRRERNKSRDWDRNRDQQYYYQQQPPYQQQQQQSPYSSRPYMDDHSRQPYMPQPQPPYGRPSADMRYRSPPPPTLLPLDDRLTRPVHRIQQEPAPRDRRDRHRDNRDAGYMTDKYMVETRDRNRGRDRERDRDPYYPPESPSENLFPASRYAAPFVRDYELQQRERDARQRMVRIPPIIDPSSPLSVQQQQSTAQRWQQTAVAAAVAPTNIDRPMVPQPGRRGGGDIDGRSRVPPPPSRQASGVAAYEDDGPYEEAVVWTRQQPIAVPAPSPRD</sequence>
<proteinExistence type="predicted"/>
<feature type="compositionally biased region" description="Basic and acidic residues" evidence="5">
    <location>
        <begin position="649"/>
        <end position="677"/>
    </location>
</feature>
<feature type="region of interest" description="Disordered" evidence="5">
    <location>
        <begin position="649"/>
        <end position="691"/>
    </location>
</feature>
<feature type="compositionally biased region" description="Basic and acidic residues" evidence="5">
    <location>
        <begin position="329"/>
        <end position="340"/>
    </location>
</feature>
<evidence type="ECO:0000313" key="8">
    <source>
        <dbReference type="Proteomes" id="UP001194580"/>
    </source>
</evidence>
<dbReference type="SMART" id="SM01417">
    <property type="entry name" value="Solute_trans_a"/>
    <property type="match status" value="1"/>
</dbReference>
<feature type="compositionally biased region" description="Acidic residues" evidence="5">
    <location>
        <begin position="469"/>
        <end position="478"/>
    </location>
</feature>
<feature type="region of interest" description="Disordered" evidence="5">
    <location>
        <begin position="401"/>
        <end position="528"/>
    </location>
</feature>
<comment type="subcellular location">
    <subcellularLocation>
        <location evidence="1">Membrane</location>
        <topology evidence="1">Multi-pass membrane protein</topology>
    </subcellularLocation>
</comment>
<organism evidence="7 8">
    <name type="scientific">Linnemannia exigua</name>
    <dbReference type="NCBI Taxonomy" id="604196"/>
    <lineage>
        <taxon>Eukaryota</taxon>
        <taxon>Fungi</taxon>
        <taxon>Fungi incertae sedis</taxon>
        <taxon>Mucoromycota</taxon>
        <taxon>Mortierellomycotina</taxon>
        <taxon>Mortierellomycetes</taxon>
        <taxon>Mortierellales</taxon>
        <taxon>Mortierellaceae</taxon>
        <taxon>Linnemannia</taxon>
    </lineage>
</organism>
<feature type="compositionally biased region" description="Basic residues" evidence="5">
    <location>
        <begin position="415"/>
        <end position="428"/>
    </location>
</feature>
<feature type="transmembrane region" description="Helical" evidence="6">
    <location>
        <begin position="161"/>
        <end position="181"/>
    </location>
</feature>
<dbReference type="InterPro" id="IPR005178">
    <property type="entry name" value="Ostalpha/TMEM184C"/>
</dbReference>
<feature type="compositionally biased region" description="Low complexity" evidence="5">
    <location>
        <begin position="245"/>
        <end position="318"/>
    </location>
</feature>
<evidence type="ECO:0000256" key="2">
    <source>
        <dbReference type="ARBA" id="ARBA00022692"/>
    </source>
</evidence>
<feature type="compositionally biased region" description="Pro residues" evidence="5">
    <location>
        <begin position="1085"/>
        <end position="1096"/>
    </location>
</feature>
<feature type="compositionally biased region" description="Low complexity" evidence="5">
    <location>
        <begin position="1069"/>
        <end position="1080"/>
    </location>
</feature>
<feature type="compositionally biased region" description="Low complexity" evidence="5">
    <location>
        <begin position="927"/>
        <end position="941"/>
    </location>
</feature>
<gene>
    <name evidence="7" type="ORF">BGZ95_000485</name>
</gene>
<keyword evidence="2 6" id="KW-0812">Transmembrane</keyword>
<keyword evidence="8" id="KW-1185">Reference proteome</keyword>
<feature type="compositionally biased region" description="Acidic residues" evidence="5">
    <location>
        <begin position="432"/>
        <end position="453"/>
    </location>
</feature>
<evidence type="ECO:0000256" key="1">
    <source>
        <dbReference type="ARBA" id="ARBA00004141"/>
    </source>
</evidence>
<dbReference type="GO" id="GO:0016020">
    <property type="term" value="C:membrane"/>
    <property type="evidence" value="ECO:0007669"/>
    <property type="project" value="UniProtKB-SubCell"/>
</dbReference>
<keyword evidence="3 6" id="KW-1133">Transmembrane helix</keyword>